<keyword evidence="3" id="KW-1185">Reference proteome</keyword>
<organism evidence="2">
    <name type="scientific">Absidia glauca</name>
    <name type="common">Pin mould</name>
    <dbReference type="NCBI Taxonomy" id="4829"/>
    <lineage>
        <taxon>Eukaryota</taxon>
        <taxon>Fungi</taxon>
        <taxon>Fungi incertae sedis</taxon>
        <taxon>Mucoromycota</taxon>
        <taxon>Mucoromycotina</taxon>
        <taxon>Mucoromycetes</taxon>
        <taxon>Mucorales</taxon>
        <taxon>Cunninghamellaceae</taxon>
        <taxon>Absidia</taxon>
    </lineage>
</organism>
<evidence type="ECO:0000313" key="3">
    <source>
        <dbReference type="Proteomes" id="UP000078561"/>
    </source>
</evidence>
<feature type="region of interest" description="Disordered" evidence="1">
    <location>
        <begin position="1"/>
        <end position="31"/>
    </location>
</feature>
<sequence>MNDDEQTIHHDDDDNDNDDDDEDDDSATALDRPLRLFPYQCTFEMLCVHTTTDSTGAQISHSSFRNPLH</sequence>
<dbReference type="Proteomes" id="UP000078561">
    <property type="component" value="Unassembled WGS sequence"/>
</dbReference>
<proteinExistence type="predicted"/>
<dbReference type="InParanoid" id="A0A163IVH1"/>
<dbReference type="AlphaFoldDB" id="A0A163IVH1"/>
<reference evidence="2" key="1">
    <citation type="submission" date="2016-04" db="EMBL/GenBank/DDBJ databases">
        <authorList>
            <person name="Evans L.H."/>
            <person name="Alamgir A."/>
            <person name="Owens N."/>
            <person name="Weber N.D."/>
            <person name="Virtaneva K."/>
            <person name="Barbian K."/>
            <person name="Babar A."/>
            <person name="Rosenke K."/>
        </authorList>
    </citation>
    <scope>NUCLEOTIDE SEQUENCE [LARGE SCALE GENOMIC DNA]</scope>
    <source>
        <strain evidence="2">CBS 101.48</strain>
    </source>
</reference>
<name>A0A163IVH1_ABSGL</name>
<evidence type="ECO:0000313" key="2">
    <source>
        <dbReference type="EMBL" id="SAL95564.1"/>
    </source>
</evidence>
<dbReference type="EMBL" id="LT550334">
    <property type="protein sequence ID" value="SAL95564.1"/>
    <property type="molecule type" value="Genomic_DNA"/>
</dbReference>
<protein>
    <submittedName>
        <fullName evidence="2">Uncharacterized protein</fullName>
    </submittedName>
</protein>
<evidence type="ECO:0000256" key="1">
    <source>
        <dbReference type="SAM" id="MobiDB-lite"/>
    </source>
</evidence>
<feature type="compositionally biased region" description="Basic and acidic residues" evidence="1">
    <location>
        <begin position="1"/>
        <end position="12"/>
    </location>
</feature>
<gene>
    <name evidence="2" type="primary">ABSGL_00893.1 scaffold 958</name>
</gene>
<feature type="compositionally biased region" description="Acidic residues" evidence="1">
    <location>
        <begin position="13"/>
        <end position="26"/>
    </location>
</feature>
<accession>A0A163IVH1</accession>